<evidence type="ECO:0000256" key="5">
    <source>
        <dbReference type="SAM" id="Phobius"/>
    </source>
</evidence>
<proteinExistence type="predicted"/>
<dbReference type="PROSITE" id="PS50929">
    <property type="entry name" value="ABC_TM1F"/>
    <property type="match status" value="1"/>
</dbReference>
<dbReference type="Proteomes" id="UP000671862">
    <property type="component" value="Chromosome"/>
</dbReference>
<feature type="transmembrane region" description="Helical" evidence="5">
    <location>
        <begin position="53"/>
        <end position="73"/>
    </location>
</feature>
<gene>
    <name evidence="7" type="ORF">JYK00_01285</name>
</gene>
<evidence type="ECO:0000313" key="8">
    <source>
        <dbReference type="Proteomes" id="UP000671862"/>
    </source>
</evidence>
<feature type="domain" description="ABC transmembrane type-1" evidence="6">
    <location>
        <begin position="17"/>
        <end position="76"/>
    </location>
</feature>
<evidence type="ECO:0000259" key="6">
    <source>
        <dbReference type="PROSITE" id="PS50929"/>
    </source>
</evidence>
<evidence type="ECO:0000256" key="2">
    <source>
        <dbReference type="ARBA" id="ARBA00022692"/>
    </source>
</evidence>
<dbReference type="RefSeq" id="WP_207566923.1">
    <property type="nucleotide sequence ID" value="NZ_CP071446.1"/>
</dbReference>
<keyword evidence="3 5" id="KW-1133">Transmembrane helix</keyword>
<feature type="transmembrane region" description="Helical" evidence="5">
    <location>
        <begin position="15"/>
        <end position="41"/>
    </location>
</feature>
<keyword evidence="4 5" id="KW-0472">Membrane</keyword>
<comment type="subcellular location">
    <subcellularLocation>
        <location evidence="1">Cell membrane</location>
        <topology evidence="1">Multi-pass membrane protein</topology>
    </subcellularLocation>
</comment>
<evidence type="ECO:0000256" key="1">
    <source>
        <dbReference type="ARBA" id="ARBA00004651"/>
    </source>
</evidence>
<reference evidence="7 8" key="1">
    <citation type="submission" date="2021-03" db="EMBL/GenBank/DDBJ databases">
        <title>Thermosipho ferrireducens sp.nov., an anaerobic thermophilic iron-reducing bacterium isolated from a deep-sea hydrothermal sulfide deposits.</title>
        <authorList>
            <person name="Zeng X."/>
            <person name="Chen Y."/>
            <person name="Shao Z."/>
        </authorList>
    </citation>
    <scope>NUCLEOTIDE SEQUENCE [LARGE SCALE GENOMIC DNA]</scope>
    <source>
        <strain evidence="7 8">JL129W03</strain>
    </source>
</reference>
<keyword evidence="8" id="KW-1185">Reference proteome</keyword>
<evidence type="ECO:0000313" key="7">
    <source>
        <dbReference type="EMBL" id="QTA38203.1"/>
    </source>
</evidence>
<accession>A0ABX7S6J2</accession>
<evidence type="ECO:0000256" key="3">
    <source>
        <dbReference type="ARBA" id="ARBA00022989"/>
    </source>
</evidence>
<name>A0ABX7S6J2_9BACT</name>
<dbReference type="InterPro" id="IPR036640">
    <property type="entry name" value="ABC1_TM_sf"/>
</dbReference>
<evidence type="ECO:0000256" key="4">
    <source>
        <dbReference type="ARBA" id="ARBA00023136"/>
    </source>
</evidence>
<dbReference type="SUPFAM" id="SSF90123">
    <property type="entry name" value="ABC transporter transmembrane region"/>
    <property type="match status" value="1"/>
</dbReference>
<keyword evidence="2 5" id="KW-0812">Transmembrane</keyword>
<sequence length="76" mass="9086">MKLCWELLKTKRFEFVLLLIFSSILSFFEGLIQPLIVKWLFDEAVLKLNFQRFVFLSIVYLGLGLIFVFLFYINSL</sequence>
<dbReference type="Gene3D" id="1.20.1560.10">
    <property type="entry name" value="ABC transporter type 1, transmembrane domain"/>
    <property type="match status" value="1"/>
</dbReference>
<dbReference type="EMBL" id="CP071446">
    <property type="protein sequence ID" value="QTA38203.1"/>
    <property type="molecule type" value="Genomic_DNA"/>
</dbReference>
<protein>
    <recommendedName>
        <fullName evidence="6">ABC transmembrane type-1 domain-containing protein</fullName>
    </recommendedName>
</protein>
<organism evidence="7 8">
    <name type="scientific">Thermosipho ferrireducens</name>
    <dbReference type="NCBI Taxonomy" id="2571116"/>
    <lineage>
        <taxon>Bacteria</taxon>
        <taxon>Thermotogati</taxon>
        <taxon>Thermotogota</taxon>
        <taxon>Thermotogae</taxon>
        <taxon>Thermotogales</taxon>
        <taxon>Fervidobacteriaceae</taxon>
        <taxon>Thermosipho</taxon>
    </lineage>
</organism>
<dbReference type="InterPro" id="IPR011527">
    <property type="entry name" value="ABC1_TM_dom"/>
</dbReference>